<dbReference type="AlphaFoldDB" id="A0A8J8T4G0"/>
<keyword evidence="1" id="KW-1133">Transmembrane helix</keyword>
<organism evidence="3 4">
    <name type="scientific">Halteria grandinella</name>
    <dbReference type="NCBI Taxonomy" id="5974"/>
    <lineage>
        <taxon>Eukaryota</taxon>
        <taxon>Sar</taxon>
        <taxon>Alveolata</taxon>
        <taxon>Ciliophora</taxon>
        <taxon>Intramacronucleata</taxon>
        <taxon>Spirotrichea</taxon>
        <taxon>Stichotrichia</taxon>
        <taxon>Sporadotrichida</taxon>
        <taxon>Halteriidae</taxon>
        <taxon>Halteria</taxon>
    </lineage>
</organism>
<evidence type="ECO:0000256" key="2">
    <source>
        <dbReference type="SAM" id="SignalP"/>
    </source>
</evidence>
<keyword evidence="4" id="KW-1185">Reference proteome</keyword>
<evidence type="ECO:0000256" key="1">
    <source>
        <dbReference type="SAM" id="Phobius"/>
    </source>
</evidence>
<feature type="transmembrane region" description="Helical" evidence="1">
    <location>
        <begin position="237"/>
        <end position="257"/>
    </location>
</feature>
<feature type="transmembrane region" description="Helical" evidence="1">
    <location>
        <begin position="193"/>
        <end position="217"/>
    </location>
</feature>
<evidence type="ECO:0000313" key="4">
    <source>
        <dbReference type="Proteomes" id="UP000785679"/>
    </source>
</evidence>
<dbReference type="Proteomes" id="UP000785679">
    <property type="component" value="Unassembled WGS sequence"/>
</dbReference>
<comment type="caution">
    <text evidence="3">The sequence shown here is derived from an EMBL/GenBank/DDBJ whole genome shotgun (WGS) entry which is preliminary data.</text>
</comment>
<proteinExistence type="predicted"/>
<gene>
    <name evidence="3" type="ORF">FGO68_gene12974</name>
</gene>
<keyword evidence="1" id="KW-0812">Transmembrane</keyword>
<sequence length="350" mass="40199">MKIFHFVTLTLSACLIYSQAAQSHDMLIKVQDSVTIYTDRGTKELDRLELWPFPQSIHYTTNTTVTGRFCYAESMTQFEDVCEKAHPPLQSGVLDQWIILTMFDKVATNNLMNEIKSKRTIIGIIIGATTQIESSIVYQSPLISLVPSIQFERLMQYSIPFSLATETQSGLDITIVQSHLYDESCGHLDLLTYYSYILTCVYFLVLGTWVTLTWYIYGVWSDHNRAFGTSGNLLQRALTVIPALKLVKTFIFAQYASACPWNDQLSARYMMMALVTTSTIYQTTLITMFLLISKGWPLIRQSLNREEALHLMLMMGALWNGKHQDTHWSIYQYALRSTILHYLQEQHNSK</sequence>
<name>A0A8J8T4G0_HALGN</name>
<accession>A0A8J8T4G0</accession>
<feature type="chain" id="PRO_5035309469" evidence="2">
    <location>
        <begin position="21"/>
        <end position="350"/>
    </location>
</feature>
<dbReference type="EMBL" id="RRYP01006591">
    <property type="protein sequence ID" value="TNV81093.1"/>
    <property type="molecule type" value="Genomic_DNA"/>
</dbReference>
<feature type="transmembrane region" description="Helical" evidence="1">
    <location>
        <begin position="269"/>
        <end position="292"/>
    </location>
</feature>
<feature type="signal peptide" evidence="2">
    <location>
        <begin position="1"/>
        <end position="20"/>
    </location>
</feature>
<evidence type="ECO:0000313" key="3">
    <source>
        <dbReference type="EMBL" id="TNV81093.1"/>
    </source>
</evidence>
<keyword evidence="1" id="KW-0472">Membrane</keyword>
<protein>
    <submittedName>
        <fullName evidence="3">Uncharacterized protein</fullName>
    </submittedName>
</protein>
<reference evidence="3" key="1">
    <citation type="submission" date="2019-06" db="EMBL/GenBank/DDBJ databases">
        <authorList>
            <person name="Zheng W."/>
        </authorList>
    </citation>
    <scope>NUCLEOTIDE SEQUENCE</scope>
    <source>
        <strain evidence="3">QDHG01</strain>
    </source>
</reference>
<keyword evidence="2" id="KW-0732">Signal</keyword>